<dbReference type="AlphaFoldDB" id="A0A8J3FHZ7"/>
<sequence length="1204" mass="124577">MRTDGSPARVRAGSAARAPHPAGSRRAPAATRPAPAAAGAPRRGPAGPAAGALLPLHRAAGNAAVAALVAQRATAAPAVPPPGLAPAQDPRFAAAAARVRQAAGATRAHPAPAREVRAAQAAAVPPPDHREAQAEAAHTGRMDAAAPGVFDKAAFVAAVTAAIAARAPQTLEQADDFAGSGRPEEVRTAVAGTVATGHQRAARDIADRTAAAPDPAAARDKPVTALPPAPATPRPAPPTARDAAPKPAPAAQVRTGAGRAESDAAMRAAGVSEDQLARSHEPEFAAAVAARQEGRRHDAAAPAALRAREAATLAGATAAAGAAARAGVAGMAAAKTAATGRAAAGKAATKARDEAERARISTEIRAIFDTTRKDVEQLLADLDAGVAARFAEGEARCRAAFTADHRERMADYKRRRYGGWAGGLRWAKDKLVGMPAEANEIFAGSRRRYEAGMQEMISSIADHVGAGLARAKARIAAGRAQVARHVAEQPAHLRRIAGTAAAALADEFAALESAVDEKRAALVDDLAAQYVEARAAVDAEITAMQAENQGLWDRAREAVAGAVQTVLRLKDMLLGVLSRAADAVGLIIRDPIGFLGNLVHAVRGGIVNFAANIVDHLKTGLKAWLFGNLAAAGVALPDTLDARGILTLVLSVLGLTWANVRARILRHLPERVLTALESTLDVVRVLVTEGLPGLWALVVARLGDLKELVLGQIREFVVERIVKAGIVWLISLLNPAAAFVKACQAIYQIVMFFVEKAAQVKEFVDSVLDSVTAIARGGAGAVAGLVERSLAKALPTVLGMLASLLGLGGISDKIKSVLEKVQRPVNSVIDAVVGTVVKAGRGLLRGGALGRAGQWGRGQLDRGRRAAAGARDAAVRGARRAVDWLRLRTSFTAADGSGHALYWRGRGAAAALTVASGTPTVVAALLRGIAPKIRAAHPGLVGALAAAEANERAVQAEKAVVEQAGPAGRDPRAVDRLNAAMTAQATLLAPLIPVAYPALPPTASGFPAWVQPGHLVKRGPAVAIVQRLDPGTGGRGPLAHYLLVNPRTRFSSPWVPPSGATGRGADSPSVVTRDWQPKPATEARPYYMGPNPRRTDPIYQDVVNRMTGEGKIVNGQVRYARSPLGVPLPAGQAHLYPLSVCAMGHIIDAVTWWNSNGRFTGPQSAEVRAFMTNPINYELEPGSVNSLRGATLGQTYEPCPPGVP</sequence>
<reference evidence="2" key="1">
    <citation type="journal article" date="2014" name="Int. J. Syst. Evol. Microbiol.">
        <title>Complete genome sequence of Corynebacterium casei LMG S-19264T (=DSM 44701T), isolated from a smear-ripened cheese.</title>
        <authorList>
            <consortium name="US DOE Joint Genome Institute (JGI-PGF)"/>
            <person name="Walter F."/>
            <person name="Albersmeier A."/>
            <person name="Kalinowski J."/>
            <person name="Ruckert C."/>
        </authorList>
    </citation>
    <scope>NUCLEOTIDE SEQUENCE</scope>
    <source>
        <strain evidence="2">JCM 3091</strain>
    </source>
</reference>
<protein>
    <submittedName>
        <fullName evidence="2">Uncharacterized protein</fullName>
    </submittedName>
</protein>
<feature type="compositionally biased region" description="Basic and acidic residues" evidence="1">
    <location>
        <begin position="127"/>
        <end position="140"/>
    </location>
</feature>
<dbReference type="EMBL" id="BMQC01000004">
    <property type="protein sequence ID" value="GGK23254.1"/>
    <property type="molecule type" value="Genomic_DNA"/>
</dbReference>
<reference evidence="2" key="2">
    <citation type="submission" date="2020-09" db="EMBL/GenBank/DDBJ databases">
        <authorList>
            <person name="Sun Q."/>
            <person name="Ohkuma M."/>
        </authorList>
    </citation>
    <scope>NUCLEOTIDE SEQUENCE</scope>
    <source>
        <strain evidence="2">JCM 3091</strain>
    </source>
</reference>
<evidence type="ECO:0000256" key="1">
    <source>
        <dbReference type="SAM" id="MobiDB-lite"/>
    </source>
</evidence>
<name>A0A8J3FHZ7_9ACTN</name>
<feature type="region of interest" description="Disordered" evidence="1">
    <location>
        <begin position="98"/>
        <end position="140"/>
    </location>
</feature>
<feature type="compositionally biased region" description="Low complexity" evidence="1">
    <location>
        <begin position="21"/>
        <end position="52"/>
    </location>
</feature>
<feature type="region of interest" description="Disordered" evidence="1">
    <location>
        <begin position="209"/>
        <end position="283"/>
    </location>
</feature>
<feature type="compositionally biased region" description="Low complexity" evidence="1">
    <location>
        <begin position="98"/>
        <end position="111"/>
    </location>
</feature>
<evidence type="ECO:0000313" key="2">
    <source>
        <dbReference type="EMBL" id="GGK23254.1"/>
    </source>
</evidence>
<feature type="region of interest" description="Disordered" evidence="1">
    <location>
        <begin position="1"/>
        <end position="52"/>
    </location>
</feature>
<accession>A0A8J3FHZ7</accession>
<gene>
    <name evidence="2" type="ORF">GCM10010124_14690</name>
</gene>
<dbReference type="Proteomes" id="UP000662200">
    <property type="component" value="Unassembled WGS sequence"/>
</dbReference>
<organism evidence="2 3">
    <name type="scientific">Pilimelia terevasa</name>
    <dbReference type="NCBI Taxonomy" id="53372"/>
    <lineage>
        <taxon>Bacteria</taxon>
        <taxon>Bacillati</taxon>
        <taxon>Actinomycetota</taxon>
        <taxon>Actinomycetes</taxon>
        <taxon>Micromonosporales</taxon>
        <taxon>Micromonosporaceae</taxon>
        <taxon>Pilimelia</taxon>
    </lineage>
</organism>
<comment type="caution">
    <text evidence="2">The sequence shown here is derived from an EMBL/GenBank/DDBJ whole genome shotgun (WGS) entry which is preliminary data.</text>
</comment>
<proteinExistence type="predicted"/>
<feature type="compositionally biased region" description="Pro residues" evidence="1">
    <location>
        <begin position="225"/>
        <end position="238"/>
    </location>
</feature>
<evidence type="ECO:0000313" key="3">
    <source>
        <dbReference type="Proteomes" id="UP000662200"/>
    </source>
</evidence>
<keyword evidence="3" id="KW-1185">Reference proteome</keyword>
<dbReference type="RefSeq" id="WP_189113459.1">
    <property type="nucleotide sequence ID" value="NZ_BMQC01000004.1"/>
</dbReference>
<feature type="region of interest" description="Disordered" evidence="1">
    <location>
        <begin position="1056"/>
        <end position="1075"/>
    </location>
</feature>